<feature type="transmembrane region" description="Helical" evidence="8">
    <location>
        <begin position="474"/>
        <end position="498"/>
    </location>
</feature>
<evidence type="ECO:0000256" key="8">
    <source>
        <dbReference type="SAM" id="Phobius"/>
    </source>
</evidence>
<dbReference type="Pfam" id="PF07690">
    <property type="entry name" value="MFS_1"/>
    <property type="match status" value="1"/>
</dbReference>
<feature type="transmembrane region" description="Helical" evidence="8">
    <location>
        <begin position="206"/>
        <end position="225"/>
    </location>
</feature>
<evidence type="ECO:0000256" key="7">
    <source>
        <dbReference type="SAM" id="MobiDB-lite"/>
    </source>
</evidence>
<feature type="transmembrane region" description="Helical" evidence="8">
    <location>
        <begin position="307"/>
        <end position="327"/>
    </location>
</feature>
<dbReference type="GO" id="GO:0005886">
    <property type="term" value="C:plasma membrane"/>
    <property type="evidence" value="ECO:0007669"/>
    <property type="project" value="TreeGrafter"/>
</dbReference>
<dbReference type="PANTHER" id="PTHR23501">
    <property type="entry name" value="MAJOR FACILITATOR SUPERFAMILY"/>
    <property type="match status" value="1"/>
</dbReference>
<organism evidence="10 11">
    <name type="scientific">Xylaria hypoxylon</name>
    <dbReference type="NCBI Taxonomy" id="37992"/>
    <lineage>
        <taxon>Eukaryota</taxon>
        <taxon>Fungi</taxon>
        <taxon>Dikarya</taxon>
        <taxon>Ascomycota</taxon>
        <taxon>Pezizomycotina</taxon>
        <taxon>Sordariomycetes</taxon>
        <taxon>Xylariomycetidae</taxon>
        <taxon>Xylariales</taxon>
        <taxon>Xylariaceae</taxon>
        <taxon>Xylaria</taxon>
    </lineage>
</organism>
<keyword evidence="5 8" id="KW-1133">Transmembrane helix</keyword>
<reference evidence="10 11" key="1">
    <citation type="submission" date="2019-03" db="EMBL/GenBank/DDBJ databases">
        <title>Draft genome sequence of Xylaria hypoxylon DSM 108379, a ubiquitous saprotrophic-parasitic fungi on hardwood.</title>
        <authorList>
            <person name="Buettner E."/>
            <person name="Leonhardt S."/>
            <person name="Gebauer A.M."/>
            <person name="Liers C."/>
            <person name="Hofrichter M."/>
            <person name="Kellner H."/>
        </authorList>
    </citation>
    <scope>NUCLEOTIDE SEQUENCE [LARGE SCALE GENOMIC DNA]</scope>
    <source>
        <strain evidence="10 11">DSM 108379</strain>
    </source>
</reference>
<feature type="domain" description="Major facilitator superfamily (MFS) profile" evidence="9">
    <location>
        <begin position="84"/>
        <end position="544"/>
    </location>
</feature>
<keyword evidence="11" id="KW-1185">Reference proteome</keyword>
<feature type="compositionally biased region" description="Polar residues" evidence="7">
    <location>
        <begin position="26"/>
        <end position="36"/>
    </location>
</feature>
<gene>
    <name evidence="10" type="ORF">E0Z10_g6841</name>
</gene>
<feature type="transmembrane region" description="Helical" evidence="8">
    <location>
        <begin position="277"/>
        <end position="295"/>
    </location>
</feature>
<dbReference type="CDD" id="cd17502">
    <property type="entry name" value="MFS_Azr1_MDR_like"/>
    <property type="match status" value="1"/>
</dbReference>
<keyword evidence="4 8" id="KW-0812">Transmembrane</keyword>
<feature type="compositionally biased region" description="Polar residues" evidence="7">
    <location>
        <begin position="1"/>
        <end position="10"/>
    </location>
</feature>
<evidence type="ECO:0000313" key="11">
    <source>
        <dbReference type="Proteomes" id="UP000297716"/>
    </source>
</evidence>
<feature type="compositionally biased region" description="Basic and acidic residues" evidence="7">
    <location>
        <begin position="41"/>
        <end position="65"/>
    </location>
</feature>
<dbReference type="Gene3D" id="1.20.1250.20">
    <property type="entry name" value="MFS general substrate transporter like domains"/>
    <property type="match status" value="1"/>
</dbReference>
<name>A0A4Z0YWR7_9PEZI</name>
<dbReference type="InterPro" id="IPR011701">
    <property type="entry name" value="MFS"/>
</dbReference>
<feature type="transmembrane region" description="Helical" evidence="8">
    <location>
        <begin position="237"/>
        <end position="257"/>
    </location>
</feature>
<keyword evidence="3" id="KW-0813">Transport</keyword>
<dbReference type="AlphaFoldDB" id="A0A4Z0YWR7"/>
<dbReference type="EMBL" id="SKBN01000148">
    <property type="protein sequence ID" value="TGJ81906.1"/>
    <property type="molecule type" value="Genomic_DNA"/>
</dbReference>
<feature type="transmembrane region" description="Helical" evidence="8">
    <location>
        <begin position="347"/>
        <end position="368"/>
    </location>
</feature>
<feature type="transmembrane region" description="Helical" evidence="8">
    <location>
        <begin position="441"/>
        <end position="462"/>
    </location>
</feature>
<dbReference type="PROSITE" id="PS50850">
    <property type="entry name" value="MFS"/>
    <property type="match status" value="1"/>
</dbReference>
<dbReference type="PANTHER" id="PTHR23501:SF177">
    <property type="entry name" value="MAJOR FACILITATOR SUPERFAMILY (MFS) PROFILE DOMAIN-CONTAINING PROTEIN-RELATED"/>
    <property type="match status" value="1"/>
</dbReference>
<dbReference type="Proteomes" id="UP000297716">
    <property type="component" value="Unassembled WGS sequence"/>
</dbReference>
<feature type="transmembrane region" description="Helical" evidence="8">
    <location>
        <begin position="148"/>
        <end position="168"/>
    </location>
</feature>
<dbReference type="InterPro" id="IPR036259">
    <property type="entry name" value="MFS_trans_sf"/>
</dbReference>
<feature type="transmembrane region" description="Helical" evidence="8">
    <location>
        <begin position="415"/>
        <end position="435"/>
    </location>
</feature>
<evidence type="ECO:0000256" key="4">
    <source>
        <dbReference type="ARBA" id="ARBA00022692"/>
    </source>
</evidence>
<keyword evidence="6 8" id="KW-0472">Membrane</keyword>
<dbReference type="OrthoDB" id="10021397at2759"/>
<protein>
    <recommendedName>
        <fullName evidence="9">Major facilitator superfamily (MFS) profile domain-containing protein</fullName>
    </recommendedName>
</protein>
<evidence type="ECO:0000256" key="5">
    <source>
        <dbReference type="ARBA" id="ARBA00022989"/>
    </source>
</evidence>
<evidence type="ECO:0000259" key="9">
    <source>
        <dbReference type="PROSITE" id="PS50850"/>
    </source>
</evidence>
<comment type="subcellular location">
    <subcellularLocation>
        <location evidence="1">Membrane</location>
        <topology evidence="1">Multi-pass membrane protein</topology>
    </subcellularLocation>
</comment>
<evidence type="ECO:0000256" key="6">
    <source>
        <dbReference type="ARBA" id="ARBA00023136"/>
    </source>
</evidence>
<sequence>MSPTDSTSSRLDLPPIHDKMQHPDASVTSSSTQNSIAKDMIANEKRLTDDGAHDDGARDGGHSPGDEIAQDTEDYPQGLKLIIILLALILGIFLVSLDNTIIATAIPKITDEFHSLKQVSWYGSAYFMTLGGFQSTSGKAFKYFPLKIVFLLSIFVFELGSLLCGVAPSSSVLILGRAVAGVGAAGIGTGAFTIVAFAAPPKKRPLFTGLIGASYGIASVLGPLIGGAFAERVTWRWCFYINLPIGALSALIVFIFFHTPKAAKPAEATLKEKILQLDPLGVALIMGAIISYLLALEYGGQSYAWNSSVVIGLLVGFGIITIVFIAWEWYQGGRAMIVPWLIRKRSVWASGLYAFFFAGSYYAVIYYIPIYFQSIDNVGPTLSGVYNLPLILGTSAAILISGATITATGIVTPTMAASSALATIGAGLLYTLGIGTATGKWIGYQILAGVGFGFGFQVPIIVAQADADLQDLAATTAIVVFFQTLGGAFLVSAAQSAFVNQLITTLPRTAPTVDPVTVVMTGVTQLRVVFEPADVRGILLALSL</sequence>
<accession>A0A4Z0YWR7</accession>
<feature type="region of interest" description="Disordered" evidence="7">
    <location>
        <begin position="1"/>
        <end position="70"/>
    </location>
</feature>
<evidence type="ECO:0000313" key="10">
    <source>
        <dbReference type="EMBL" id="TGJ81906.1"/>
    </source>
</evidence>
<feature type="transmembrane region" description="Helical" evidence="8">
    <location>
        <begin position="81"/>
        <end position="107"/>
    </location>
</feature>
<proteinExistence type="inferred from homology"/>
<dbReference type="GO" id="GO:0022857">
    <property type="term" value="F:transmembrane transporter activity"/>
    <property type="evidence" value="ECO:0007669"/>
    <property type="project" value="InterPro"/>
</dbReference>
<comment type="similarity">
    <text evidence="2">Belongs to the major facilitator superfamily. TCR/Tet family.</text>
</comment>
<comment type="caution">
    <text evidence="10">The sequence shown here is derived from an EMBL/GenBank/DDBJ whole genome shotgun (WGS) entry which is preliminary data.</text>
</comment>
<evidence type="ECO:0000256" key="3">
    <source>
        <dbReference type="ARBA" id="ARBA00022448"/>
    </source>
</evidence>
<evidence type="ECO:0000256" key="2">
    <source>
        <dbReference type="ARBA" id="ARBA00007520"/>
    </source>
</evidence>
<dbReference type="FunFam" id="1.20.1250.20:FF:000489">
    <property type="entry name" value="MFS general substrate transporter"/>
    <property type="match status" value="1"/>
</dbReference>
<feature type="transmembrane region" description="Helical" evidence="8">
    <location>
        <begin position="388"/>
        <end position="408"/>
    </location>
</feature>
<dbReference type="SUPFAM" id="SSF103473">
    <property type="entry name" value="MFS general substrate transporter"/>
    <property type="match status" value="2"/>
</dbReference>
<feature type="transmembrane region" description="Helical" evidence="8">
    <location>
        <begin position="174"/>
        <end position="199"/>
    </location>
</feature>
<evidence type="ECO:0000256" key="1">
    <source>
        <dbReference type="ARBA" id="ARBA00004141"/>
    </source>
</evidence>
<dbReference type="InterPro" id="IPR020846">
    <property type="entry name" value="MFS_dom"/>
</dbReference>
<dbReference type="FunFam" id="1.20.1720.10:FF:000012">
    <property type="entry name" value="MFS toxin efflux pump (AflT)"/>
    <property type="match status" value="1"/>
</dbReference>
<dbReference type="Gene3D" id="1.20.1720.10">
    <property type="entry name" value="Multidrug resistance protein D"/>
    <property type="match status" value="1"/>
</dbReference>